<proteinExistence type="predicted"/>
<reference evidence="1 2" key="2">
    <citation type="submission" date="2018-11" db="EMBL/GenBank/DDBJ databases">
        <authorList>
            <consortium name="Pathogen Informatics"/>
        </authorList>
    </citation>
    <scope>NUCLEOTIDE SEQUENCE [LARGE SCALE GENOMIC DNA]</scope>
</reference>
<dbReference type="EMBL" id="UYSL01021893">
    <property type="protein sequence ID" value="VDL79398.1"/>
    <property type="molecule type" value="Genomic_DNA"/>
</dbReference>
<organism evidence="3">
    <name type="scientific">Nippostrongylus brasiliensis</name>
    <name type="common">Rat hookworm</name>
    <dbReference type="NCBI Taxonomy" id="27835"/>
    <lineage>
        <taxon>Eukaryota</taxon>
        <taxon>Metazoa</taxon>
        <taxon>Ecdysozoa</taxon>
        <taxon>Nematoda</taxon>
        <taxon>Chromadorea</taxon>
        <taxon>Rhabditida</taxon>
        <taxon>Rhabditina</taxon>
        <taxon>Rhabditomorpha</taxon>
        <taxon>Strongyloidea</taxon>
        <taxon>Heligmosomidae</taxon>
        <taxon>Nippostrongylus</taxon>
    </lineage>
</organism>
<keyword evidence="2" id="KW-1185">Reference proteome</keyword>
<dbReference type="WBParaSite" id="NBR_0001580101-mRNA-1">
    <property type="protein sequence ID" value="NBR_0001580101-mRNA-1"/>
    <property type="gene ID" value="NBR_0001580101"/>
</dbReference>
<evidence type="ECO:0000313" key="1">
    <source>
        <dbReference type="EMBL" id="VDL79398.1"/>
    </source>
</evidence>
<evidence type="ECO:0000313" key="2">
    <source>
        <dbReference type="Proteomes" id="UP000271162"/>
    </source>
</evidence>
<sequence>MTTKLLVLSKRQFSAYHRSLFDSSLICQMRPSTWAGLSTVRYVDPLSTPSSSSCKWLLARRLFGSKLVLFM</sequence>
<reference evidence="3" key="1">
    <citation type="submission" date="2017-02" db="UniProtKB">
        <authorList>
            <consortium name="WormBaseParasite"/>
        </authorList>
    </citation>
    <scope>IDENTIFICATION</scope>
</reference>
<dbReference type="AlphaFoldDB" id="A0A0N4YG78"/>
<evidence type="ECO:0000313" key="3">
    <source>
        <dbReference type="WBParaSite" id="NBR_0001580101-mRNA-1"/>
    </source>
</evidence>
<accession>A0A0N4YG78</accession>
<dbReference type="Proteomes" id="UP000271162">
    <property type="component" value="Unassembled WGS sequence"/>
</dbReference>
<protein>
    <submittedName>
        <fullName evidence="1 3">Uncharacterized protein</fullName>
    </submittedName>
</protein>
<name>A0A0N4YG78_NIPBR</name>
<gene>
    <name evidence="1" type="ORF">NBR_LOCUS15804</name>
</gene>